<dbReference type="AlphaFoldDB" id="A0A2U2DR70"/>
<dbReference type="Gene3D" id="1.10.10.10">
    <property type="entry name" value="Winged helix-like DNA-binding domain superfamily/Winged helix DNA-binding domain"/>
    <property type="match status" value="1"/>
</dbReference>
<dbReference type="PANTHER" id="PTHR30363:SF44">
    <property type="entry name" value="AGA OPERON TRANSCRIPTIONAL REPRESSOR-RELATED"/>
    <property type="match status" value="1"/>
</dbReference>
<keyword evidence="3" id="KW-0804">Transcription</keyword>
<dbReference type="OrthoDB" id="9814815at2"/>
<dbReference type="InterPro" id="IPR037171">
    <property type="entry name" value="NagB/RpiA_transferase-like"/>
</dbReference>
<keyword evidence="2" id="KW-0238">DNA-binding</keyword>
<evidence type="ECO:0000313" key="5">
    <source>
        <dbReference type="EMBL" id="PWE55804.1"/>
    </source>
</evidence>
<dbReference type="EMBL" id="QFBC01000005">
    <property type="protein sequence ID" value="PWE55804.1"/>
    <property type="molecule type" value="Genomic_DNA"/>
</dbReference>
<dbReference type="Pfam" id="PF00455">
    <property type="entry name" value="DeoRC"/>
    <property type="match status" value="1"/>
</dbReference>
<dbReference type="SMART" id="SM00420">
    <property type="entry name" value="HTH_DEOR"/>
    <property type="match status" value="1"/>
</dbReference>
<evidence type="ECO:0000313" key="6">
    <source>
        <dbReference type="Proteomes" id="UP000245252"/>
    </source>
</evidence>
<dbReference type="InterPro" id="IPR050313">
    <property type="entry name" value="Carb_Metab_HTH_regulators"/>
</dbReference>
<reference evidence="5 6" key="1">
    <citation type="submission" date="2018-05" db="EMBL/GenBank/DDBJ databases">
        <title>The draft genome of strain NS-104.</title>
        <authorList>
            <person name="Hang P."/>
            <person name="Jiang J."/>
        </authorList>
    </citation>
    <scope>NUCLEOTIDE SEQUENCE [LARGE SCALE GENOMIC DNA]</scope>
    <source>
        <strain evidence="5 6">NS-104</strain>
    </source>
</reference>
<organism evidence="5 6">
    <name type="scientific">Metarhizobium album</name>
    <dbReference type="NCBI Taxonomy" id="2182425"/>
    <lineage>
        <taxon>Bacteria</taxon>
        <taxon>Pseudomonadati</taxon>
        <taxon>Pseudomonadota</taxon>
        <taxon>Alphaproteobacteria</taxon>
        <taxon>Hyphomicrobiales</taxon>
        <taxon>Rhizobiaceae</taxon>
        <taxon>Metarhizobium</taxon>
    </lineage>
</organism>
<dbReference type="InterPro" id="IPR014036">
    <property type="entry name" value="DeoR-like_C"/>
</dbReference>
<proteinExistence type="predicted"/>
<dbReference type="Proteomes" id="UP000245252">
    <property type="component" value="Unassembled WGS sequence"/>
</dbReference>
<evidence type="ECO:0000256" key="2">
    <source>
        <dbReference type="ARBA" id="ARBA00023125"/>
    </source>
</evidence>
<dbReference type="InterPro" id="IPR036390">
    <property type="entry name" value="WH_DNA-bd_sf"/>
</dbReference>
<evidence type="ECO:0000256" key="1">
    <source>
        <dbReference type="ARBA" id="ARBA00023015"/>
    </source>
</evidence>
<dbReference type="PROSITE" id="PS00894">
    <property type="entry name" value="HTH_DEOR_1"/>
    <property type="match status" value="1"/>
</dbReference>
<dbReference type="GO" id="GO:0003677">
    <property type="term" value="F:DNA binding"/>
    <property type="evidence" value="ECO:0007669"/>
    <property type="project" value="UniProtKB-KW"/>
</dbReference>
<dbReference type="Pfam" id="PF08220">
    <property type="entry name" value="HTH_DeoR"/>
    <property type="match status" value="1"/>
</dbReference>
<dbReference type="PRINTS" id="PR00037">
    <property type="entry name" value="HTHLACR"/>
</dbReference>
<gene>
    <name evidence="5" type="ORF">DEM27_14130</name>
</gene>
<dbReference type="InterPro" id="IPR001034">
    <property type="entry name" value="DeoR_HTH"/>
</dbReference>
<accession>A0A2U2DR70</accession>
<keyword evidence="1" id="KW-0805">Transcription regulation</keyword>
<evidence type="ECO:0000259" key="4">
    <source>
        <dbReference type="PROSITE" id="PS51000"/>
    </source>
</evidence>
<protein>
    <submittedName>
        <fullName evidence="5">DeoR/GlpR transcriptional regulator</fullName>
    </submittedName>
</protein>
<dbReference type="PROSITE" id="PS51000">
    <property type="entry name" value="HTH_DEOR_2"/>
    <property type="match status" value="1"/>
</dbReference>
<evidence type="ECO:0000256" key="3">
    <source>
        <dbReference type="ARBA" id="ARBA00023163"/>
    </source>
</evidence>
<dbReference type="InterPro" id="IPR018356">
    <property type="entry name" value="Tscrpt_reg_HTH_DeoR_CS"/>
</dbReference>
<sequence>MFPAQRRARIIELLRVEQSASLREMADKLAISLSTVRRDVDYLCDTGHLQRTHGGAMIEATAMRGFEPEKDIARAIASAEKKAIGERAAALIQPGQTVIFDSGTTTGAAARSARERTIPFTAVTNDLHIGTLLSDNAAIQTTVTGGTVRAGSTTLLGVAAMRTLERLHADIAFIGTHALTAEVLSDTSTELADIKQTILRAADLVVLLADSSKFFSRSFCSFGSLKDVHLIITDDRLDPDHAATIRALGIPVECVAASS</sequence>
<dbReference type="SUPFAM" id="SSF100950">
    <property type="entry name" value="NagB/RpiA/CoA transferase-like"/>
    <property type="match status" value="1"/>
</dbReference>
<dbReference type="Gene3D" id="3.40.50.1360">
    <property type="match status" value="1"/>
</dbReference>
<dbReference type="PANTHER" id="PTHR30363">
    <property type="entry name" value="HTH-TYPE TRANSCRIPTIONAL REGULATOR SRLR-RELATED"/>
    <property type="match status" value="1"/>
</dbReference>
<name>A0A2U2DR70_9HYPH</name>
<dbReference type="GO" id="GO:0003700">
    <property type="term" value="F:DNA-binding transcription factor activity"/>
    <property type="evidence" value="ECO:0007669"/>
    <property type="project" value="InterPro"/>
</dbReference>
<feature type="domain" description="HTH deoR-type" evidence="4">
    <location>
        <begin position="3"/>
        <end position="58"/>
    </location>
</feature>
<dbReference type="SUPFAM" id="SSF46785">
    <property type="entry name" value="Winged helix' DNA-binding domain"/>
    <property type="match status" value="1"/>
</dbReference>
<dbReference type="SMART" id="SM01134">
    <property type="entry name" value="DeoRC"/>
    <property type="match status" value="1"/>
</dbReference>
<comment type="caution">
    <text evidence="5">The sequence shown here is derived from an EMBL/GenBank/DDBJ whole genome shotgun (WGS) entry which is preliminary data.</text>
</comment>
<dbReference type="RefSeq" id="WP_109458882.1">
    <property type="nucleotide sequence ID" value="NZ_QFBC01000005.1"/>
</dbReference>
<keyword evidence="6" id="KW-1185">Reference proteome</keyword>
<dbReference type="InterPro" id="IPR036388">
    <property type="entry name" value="WH-like_DNA-bd_sf"/>
</dbReference>